<dbReference type="EMBL" id="AWUE01014232">
    <property type="protein sequence ID" value="OMP04660.1"/>
    <property type="molecule type" value="Genomic_DNA"/>
</dbReference>
<protein>
    <submittedName>
        <fullName evidence="1">TonB family protein / TonB-dependent receptor</fullName>
    </submittedName>
</protein>
<organism evidence="1 2">
    <name type="scientific">Corchorus olitorius</name>
    <dbReference type="NCBI Taxonomy" id="93759"/>
    <lineage>
        <taxon>Eukaryota</taxon>
        <taxon>Viridiplantae</taxon>
        <taxon>Streptophyta</taxon>
        <taxon>Embryophyta</taxon>
        <taxon>Tracheophyta</taxon>
        <taxon>Spermatophyta</taxon>
        <taxon>Magnoliopsida</taxon>
        <taxon>eudicotyledons</taxon>
        <taxon>Gunneridae</taxon>
        <taxon>Pentapetalae</taxon>
        <taxon>rosids</taxon>
        <taxon>malvids</taxon>
        <taxon>Malvales</taxon>
        <taxon>Malvaceae</taxon>
        <taxon>Grewioideae</taxon>
        <taxon>Apeibeae</taxon>
        <taxon>Corchorus</taxon>
    </lineage>
</organism>
<keyword evidence="1" id="KW-0675">Receptor</keyword>
<comment type="caution">
    <text evidence="1">The sequence shown here is derived from an EMBL/GenBank/DDBJ whole genome shotgun (WGS) entry which is preliminary data.</text>
</comment>
<accession>A0A1R3KC44</accession>
<proteinExistence type="predicted"/>
<gene>
    <name evidence="1" type="ORF">COLO4_09420</name>
</gene>
<evidence type="ECO:0000313" key="1">
    <source>
        <dbReference type="EMBL" id="OMP04660.1"/>
    </source>
</evidence>
<dbReference type="AlphaFoldDB" id="A0A1R3KC44"/>
<sequence>MEKPHKCVFDLSCIRGEKYVQTLHELPLYLLRLDDKFFPKAKEESPWVKISVIAFSAAHRLKCYSSKKATAVGLGTHPPFALDAMFPTNAVVEGVPKEAEEFNSLGKEVDGCTEPGGKGLGHAAVFCVDSSNSLGKEVDGCTKPGCKGLGHAAVFCVEVD</sequence>
<reference evidence="2" key="1">
    <citation type="submission" date="2013-09" db="EMBL/GenBank/DDBJ databases">
        <title>Corchorus olitorius genome sequencing.</title>
        <authorList>
            <person name="Alam M."/>
            <person name="Haque M.S."/>
            <person name="Islam M.S."/>
            <person name="Emdad E.M."/>
            <person name="Islam M.M."/>
            <person name="Ahmed B."/>
            <person name="Halim A."/>
            <person name="Hossen Q.M.M."/>
            <person name="Hossain M.Z."/>
            <person name="Ahmed R."/>
            <person name="Khan M.M."/>
            <person name="Islam R."/>
            <person name="Rashid M.M."/>
            <person name="Khan S.A."/>
            <person name="Rahman M.S."/>
            <person name="Alam M."/>
            <person name="Yahiya A.S."/>
            <person name="Khan M.S."/>
            <person name="Azam M.S."/>
            <person name="Haque T."/>
            <person name="Lashkar M.Z.H."/>
            <person name="Akhand A.I."/>
            <person name="Morshed G."/>
            <person name="Roy S."/>
            <person name="Uddin K.S."/>
            <person name="Rabeya T."/>
            <person name="Hossain A.S."/>
            <person name="Chowdhury A."/>
            <person name="Snigdha A.R."/>
            <person name="Mortoza M.S."/>
            <person name="Matin S.A."/>
            <person name="Hoque S.M.E."/>
            <person name="Islam M.K."/>
            <person name="Roy D.K."/>
            <person name="Haider R."/>
            <person name="Moosa M.M."/>
            <person name="Elias S.M."/>
            <person name="Hasan A.M."/>
            <person name="Jahan S."/>
            <person name="Shafiuddin M."/>
            <person name="Mahmood N."/>
            <person name="Shommy N.S."/>
        </authorList>
    </citation>
    <scope>NUCLEOTIDE SEQUENCE [LARGE SCALE GENOMIC DNA]</scope>
    <source>
        <strain evidence="2">cv. O-4</strain>
    </source>
</reference>
<name>A0A1R3KC44_9ROSI</name>
<evidence type="ECO:0000313" key="2">
    <source>
        <dbReference type="Proteomes" id="UP000187203"/>
    </source>
</evidence>
<dbReference type="Proteomes" id="UP000187203">
    <property type="component" value="Unassembled WGS sequence"/>
</dbReference>
<keyword evidence="2" id="KW-1185">Reference proteome</keyword>